<evidence type="ECO:0000313" key="2">
    <source>
        <dbReference type="EMBL" id="KPQ43557.1"/>
    </source>
</evidence>
<reference evidence="2 3" key="1">
    <citation type="submission" date="2015-09" db="EMBL/GenBank/DDBJ databases">
        <title>A metagenomics-based metabolic model of nitrate-dependent anaerobic oxidation of methane by Methanoperedens-like archaea.</title>
        <authorList>
            <person name="Arshad A."/>
            <person name="Speth D.R."/>
            <person name="De Graaf R.M."/>
            <person name="Op Den Camp H.J."/>
            <person name="Jetten M.S."/>
            <person name="Welte C.U."/>
        </authorList>
    </citation>
    <scope>NUCLEOTIDE SEQUENCE [LARGE SCALE GENOMIC DNA]</scope>
</reference>
<sequence>MEINRITAAVTLVLAMVVLSSIGINIVIILYYAIIVVPIVYLLILTKRYVDAKESQSKISTDLTTKIVLLKESMGRIEKKVEKIESILEKVSE</sequence>
<feature type="transmembrane region" description="Helical" evidence="1">
    <location>
        <begin position="12"/>
        <end position="45"/>
    </location>
</feature>
<evidence type="ECO:0000313" key="3">
    <source>
        <dbReference type="Proteomes" id="UP000050360"/>
    </source>
</evidence>
<keyword evidence="1" id="KW-0472">Membrane</keyword>
<keyword evidence="1" id="KW-0812">Transmembrane</keyword>
<name>A0A0P8CKH0_9EURY</name>
<accession>A0A0P8CKH0</accession>
<keyword evidence="1" id="KW-1133">Transmembrane helix</keyword>
<proteinExistence type="predicted"/>
<dbReference type="Proteomes" id="UP000050360">
    <property type="component" value="Unassembled WGS sequence"/>
</dbReference>
<organism evidence="2 3">
    <name type="scientific">Candidatus Methanoperedens nitratireducens</name>
    <dbReference type="NCBI Taxonomy" id="1392998"/>
    <lineage>
        <taxon>Archaea</taxon>
        <taxon>Methanobacteriati</taxon>
        <taxon>Methanobacteriota</taxon>
        <taxon>Stenosarchaea group</taxon>
        <taxon>Methanomicrobia</taxon>
        <taxon>Methanosarcinales</taxon>
        <taxon>ANME-2 cluster</taxon>
        <taxon>Candidatus Methanoperedentaceae</taxon>
        <taxon>Candidatus Methanoperedens</taxon>
    </lineage>
</organism>
<dbReference type="AlphaFoldDB" id="A0A0P8CKH0"/>
<protein>
    <submittedName>
        <fullName evidence="2">Uncharacterized protein</fullName>
    </submittedName>
</protein>
<evidence type="ECO:0000256" key="1">
    <source>
        <dbReference type="SAM" id="Phobius"/>
    </source>
</evidence>
<comment type="caution">
    <text evidence="2">The sequence shown here is derived from an EMBL/GenBank/DDBJ whole genome shotgun (WGS) entry which is preliminary data.</text>
</comment>
<gene>
    <name evidence="2" type="ORF">MPEBLZ_01940</name>
</gene>
<dbReference type="EMBL" id="LKCM01000139">
    <property type="protein sequence ID" value="KPQ43557.1"/>
    <property type="molecule type" value="Genomic_DNA"/>
</dbReference>